<protein>
    <submittedName>
        <fullName evidence="4">Thermonuclease</fullName>
    </submittedName>
</protein>
<dbReference type="InterPro" id="IPR035437">
    <property type="entry name" value="SNase_OB-fold_sf"/>
</dbReference>
<keyword evidence="5" id="KW-1185">Reference proteome</keyword>
<dbReference type="InterPro" id="IPR016071">
    <property type="entry name" value="Staphylococal_nuclease_OB-fold"/>
</dbReference>
<accession>A0A387B9H5</accession>
<keyword evidence="2" id="KW-1133">Transmembrane helix</keyword>
<dbReference type="SUPFAM" id="SSF50199">
    <property type="entry name" value="Staphylococcal nuclease"/>
    <property type="match status" value="1"/>
</dbReference>
<sequence length="200" mass="20936">MPPDCQNRAVRIGRVLGVVTLVVLLAVVLWLAGGGRLPSLPSAVPPGATEPDVPGDEGAAPAASGTPEVPADAGEAWVRYVHDGDTLFLEDGRKVRLLGIDTPEVGEHLECLGDEATAALRAVLPEGTHVRTVADVQGLDQYGRSLLFLFTDDGALVNLDLIRSGYAEAVVLEPNVLWAAELEAAEDEAQAASRGIWGVC</sequence>
<proteinExistence type="predicted"/>
<evidence type="ECO:0000313" key="5">
    <source>
        <dbReference type="Proteomes" id="UP000278886"/>
    </source>
</evidence>
<dbReference type="EMBL" id="CP032630">
    <property type="protein sequence ID" value="AYF98418.1"/>
    <property type="molecule type" value="Genomic_DNA"/>
</dbReference>
<dbReference type="Proteomes" id="UP000278886">
    <property type="component" value="Chromosome"/>
</dbReference>
<dbReference type="SMART" id="SM00318">
    <property type="entry name" value="SNc"/>
    <property type="match status" value="1"/>
</dbReference>
<keyword evidence="2" id="KW-0472">Membrane</keyword>
<evidence type="ECO:0000256" key="1">
    <source>
        <dbReference type="SAM" id="MobiDB-lite"/>
    </source>
</evidence>
<dbReference type="Gene3D" id="2.40.50.90">
    <property type="match status" value="1"/>
</dbReference>
<keyword evidence="2" id="KW-0812">Transmembrane</keyword>
<feature type="region of interest" description="Disordered" evidence="1">
    <location>
        <begin position="42"/>
        <end position="69"/>
    </location>
</feature>
<dbReference type="PROSITE" id="PS50830">
    <property type="entry name" value="TNASE_3"/>
    <property type="match status" value="1"/>
</dbReference>
<evidence type="ECO:0000313" key="4">
    <source>
        <dbReference type="EMBL" id="AYF98418.1"/>
    </source>
</evidence>
<evidence type="ECO:0000256" key="2">
    <source>
        <dbReference type="SAM" id="Phobius"/>
    </source>
</evidence>
<feature type="domain" description="TNase-like" evidence="3">
    <location>
        <begin position="72"/>
        <end position="199"/>
    </location>
</feature>
<dbReference type="AlphaFoldDB" id="A0A387B9H5"/>
<dbReference type="KEGG" id="lyd:D7I47_09195"/>
<evidence type="ECO:0000259" key="3">
    <source>
        <dbReference type="PROSITE" id="PS50830"/>
    </source>
</evidence>
<name>A0A387B9H5_9MICO</name>
<reference evidence="5" key="1">
    <citation type="submission" date="2018-09" db="EMBL/GenBank/DDBJ databases">
        <title>Genome sequencing of strain 2DFWR-13.</title>
        <authorList>
            <person name="Heo J."/>
            <person name="Kim S.-J."/>
            <person name="Kwon S.-W."/>
        </authorList>
    </citation>
    <scope>NUCLEOTIDE SEQUENCE [LARGE SCALE GENOMIC DNA]</scope>
    <source>
        <strain evidence="5">2DFWR-13</strain>
    </source>
</reference>
<feature type="transmembrane region" description="Helical" evidence="2">
    <location>
        <begin position="12"/>
        <end position="32"/>
    </location>
</feature>
<gene>
    <name evidence="4" type="ORF">D7I47_09195</name>
</gene>
<organism evidence="4 5">
    <name type="scientific">Protaetiibacter intestinalis</name>
    <dbReference type="NCBI Taxonomy" id="2419774"/>
    <lineage>
        <taxon>Bacteria</taxon>
        <taxon>Bacillati</taxon>
        <taxon>Actinomycetota</taxon>
        <taxon>Actinomycetes</taxon>
        <taxon>Micrococcales</taxon>
        <taxon>Microbacteriaceae</taxon>
        <taxon>Protaetiibacter</taxon>
    </lineage>
</organism>
<dbReference type="Pfam" id="PF00565">
    <property type="entry name" value="SNase"/>
    <property type="match status" value="1"/>
</dbReference>